<gene>
    <name evidence="2" type="ORF">ZT3D7_G7130</name>
</gene>
<feature type="region of interest" description="Disordered" evidence="1">
    <location>
        <begin position="1"/>
        <end position="32"/>
    </location>
</feature>
<evidence type="ECO:0000313" key="3">
    <source>
        <dbReference type="Proteomes" id="UP000215127"/>
    </source>
</evidence>
<protein>
    <submittedName>
        <fullName evidence="2">Uncharacterized protein</fullName>
    </submittedName>
</protein>
<reference evidence="2 3" key="1">
    <citation type="submission" date="2016-06" db="EMBL/GenBank/DDBJ databases">
        <authorList>
            <person name="Kjaerup R.B."/>
            <person name="Dalgaard T.S."/>
            <person name="Juul-Madsen H.R."/>
        </authorList>
    </citation>
    <scope>NUCLEOTIDE SEQUENCE [LARGE SCALE GENOMIC DNA]</scope>
</reference>
<name>A0A1X7RYG8_ZYMT9</name>
<keyword evidence="3" id="KW-1185">Reference proteome</keyword>
<dbReference type="EMBL" id="LT853697">
    <property type="protein sequence ID" value="SMQ51977.1"/>
    <property type="molecule type" value="Genomic_DNA"/>
</dbReference>
<dbReference type="Proteomes" id="UP000215127">
    <property type="component" value="Chromosome 6"/>
</dbReference>
<sequence>MHDNSCSTKRARIRIQEPTDGTSGRSHIGESLGGRRRLRTEFQECQYSTMPTFIACVKSWLVMESRTVEKLELWGPRQARVKSLRMYPFPKADCDE</sequence>
<evidence type="ECO:0000313" key="2">
    <source>
        <dbReference type="EMBL" id="SMQ51977.1"/>
    </source>
</evidence>
<organism evidence="2 3">
    <name type="scientific">Zymoseptoria tritici (strain ST99CH_3D7)</name>
    <dbReference type="NCBI Taxonomy" id="1276538"/>
    <lineage>
        <taxon>Eukaryota</taxon>
        <taxon>Fungi</taxon>
        <taxon>Dikarya</taxon>
        <taxon>Ascomycota</taxon>
        <taxon>Pezizomycotina</taxon>
        <taxon>Dothideomycetes</taxon>
        <taxon>Dothideomycetidae</taxon>
        <taxon>Mycosphaerellales</taxon>
        <taxon>Mycosphaerellaceae</taxon>
        <taxon>Zymoseptoria</taxon>
    </lineage>
</organism>
<accession>A0A1X7RYG8</accession>
<evidence type="ECO:0000256" key="1">
    <source>
        <dbReference type="SAM" id="MobiDB-lite"/>
    </source>
</evidence>
<proteinExistence type="predicted"/>
<dbReference type="AlphaFoldDB" id="A0A1X7RYG8"/>